<dbReference type="Proteomes" id="UP000004095">
    <property type="component" value="Unassembled WGS sequence"/>
</dbReference>
<comment type="caution">
    <text evidence="1">The sequence shown here is derived from an EMBL/GenBank/DDBJ whole genome shotgun (WGS) entry which is preliminary data.</text>
</comment>
<name>A1ZSY0_MICM2</name>
<proteinExistence type="predicted"/>
<reference evidence="1 2" key="1">
    <citation type="submission" date="2007-01" db="EMBL/GenBank/DDBJ databases">
        <authorList>
            <person name="Haygood M."/>
            <person name="Podell S."/>
            <person name="Anderson C."/>
            <person name="Hopkinson B."/>
            <person name="Roe K."/>
            <person name="Barbeau K."/>
            <person name="Gaasterland T."/>
            <person name="Ferriera S."/>
            <person name="Johnson J."/>
            <person name="Kravitz S."/>
            <person name="Beeson K."/>
            <person name="Sutton G."/>
            <person name="Rogers Y.-H."/>
            <person name="Friedman R."/>
            <person name="Frazier M."/>
            <person name="Venter J.C."/>
        </authorList>
    </citation>
    <scope>NUCLEOTIDE SEQUENCE [LARGE SCALE GENOMIC DNA]</scope>
    <source>
        <strain evidence="1 2">ATCC 23134</strain>
    </source>
</reference>
<organism evidence="1 2">
    <name type="scientific">Microscilla marina ATCC 23134</name>
    <dbReference type="NCBI Taxonomy" id="313606"/>
    <lineage>
        <taxon>Bacteria</taxon>
        <taxon>Pseudomonadati</taxon>
        <taxon>Bacteroidota</taxon>
        <taxon>Cytophagia</taxon>
        <taxon>Cytophagales</taxon>
        <taxon>Microscillaceae</taxon>
        <taxon>Microscilla</taxon>
    </lineage>
</organism>
<evidence type="ECO:0000313" key="1">
    <source>
        <dbReference type="EMBL" id="EAY26544.1"/>
    </source>
</evidence>
<protein>
    <recommendedName>
        <fullName evidence="3">Cell surface protein SprA</fullName>
    </recommendedName>
</protein>
<dbReference type="EMBL" id="AAWS01000033">
    <property type="protein sequence ID" value="EAY26544.1"/>
    <property type="molecule type" value="Genomic_DNA"/>
</dbReference>
<dbReference type="AlphaFoldDB" id="A1ZSY0"/>
<accession>A1ZSY0</accession>
<keyword evidence="2" id="KW-1185">Reference proteome</keyword>
<sequence>MCGLATAQVQAQTRCKWVKYDRKGVALDTLSLVAGSLQIKSPPGGKKPTYDINTNRVSFAQPFADSILVCYQVLPFLLNKAHFKRDIATYNDSVKLNQNTFLTFDTPDKPEEIFKTPGIQKSGSLTRGVGVGNQQSVFVNSALNLQLEGKLTKDIQVLATISDQQVPFQPEGNTQQLQEFDKVFIQFRHKSGSRLTVGDVVFQNQPSQFLRYYKNVQGGYLELDYQAFPEEKQSHAETKVGIAISKGKFASVWLNDQLREGVQGPYRLQGPNGERFIIILANSEKVYLDGQLLQRGFNFDYTIDYNNAQVTFNTNVVITQFSRVRVDFEYADRNYNRTITTASHYQQFRKFSLYGNYFSSGDNPNNPLGLDLSDADIDALSLAGDDPTLALASSIDSVGALANQVLYRRKDTVVNGQIFNILQYAVDSSAIFRVSFTEVGVNRGDYQLLQSTANGRVFGWVAPVNGVPQGSFAPVKLVPTPTLQKMMTVGAAYQLSKQDKIYAEMAFSERDLNRFSDLDNADNQGRAWKVGYLNQGRKIVGWKGYRWLADVSLEWNEATFLPIDRYRSVEFDRDWSINADTSQVNDLIFRGRAGVRKDANNQLMYSYNHRVRGTQVNGWQQKLVAAKRLGIWQLKTKGFLMNNRQTLPLNGALTEVVSQWQRFSGDLSQHYRWAVLGYNYSLDQNRVATLASDSVVTTAMNFDQHRWYIQNADSARFQWLVDYSVRYDNLPVEGKLKRGLESHTVNARLNARLNRNQQVKLIMTYRTIDNKLDTSNNVLNADNIMGRIDWNAFFFNKSLRSQLTFATSTGRELRREFVFIPVNGGQGTHTWRDDNEDGIQDLNEFYLAINLDERNFIKVFVPTDDFISAFTNNFSYRAGLRAPFSWRKSDSRLRQFVSKWSANAAWTIVRRMTDDDIYNRFVPFSNRIAAIDLLSTREIIRSTLFFNRANPSYGFTFNFLQSKQKQLLTNGFEASDQETYGLILRRNLGKSFNLQLDASADNKFVRSDFLQTRNYNIISREGKPALAFQPNPSWRLTGFYRLTQKMNTLKRGETDTLENAQVQEFGAELRVNIVGKRSIVMRASNIRIDYRGELNNAVAYEMLEALQPGSNWRWSVNWQQRLGNGLRLTLVYEGRNTAEAPVPIHSGRAQITALF</sequence>
<gene>
    <name evidence="1" type="ORF">M23134_01714</name>
</gene>
<evidence type="ECO:0000313" key="2">
    <source>
        <dbReference type="Proteomes" id="UP000004095"/>
    </source>
</evidence>
<dbReference type="eggNOG" id="COG3536">
    <property type="taxonomic scope" value="Bacteria"/>
</dbReference>
<evidence type="ECO:0008006" key="3">
    <source>
        <dbReference type="Google" id="ProtNLM"/>
    </source>
</evidence>